<accession>A0A6C0CHU4</accession>
<organism evidence="1">
    <name type="scientific">viral metagenome</name>
    <dbReference type="NCBI Taxonomy" id="1070528"/>
    <lineage>
        <taxon>unclassified sequences</taxon>
        <taxon>metagenomes</taxon>
        <taxon>organismal metagenomes</taxon>
    </lineage>
</organism>
<proteinExistence type="predicted"/>
<protein>
    <submittedName>
        <fullName evidence="1">Uncharacterized protein</fullName>
    </submittedName>
</protein>
<name>A0A6C0CHU4_9ZZZZ</name>
<evidence type="ECO:0000313" key="1">
    <source>
        <dbReference type="EMBL" id="QHT03450.1"/>
    </source>
</evidence>
<dbReference type="EMBL" id="MN739411">
    <property type="protein sequence ID" value="QHT03450.1"/>
    <property type="molecule type" value="Genomic_DNA"/>
</dbReference>
<sequence>MILSALLEEEHKIPSGIHTLIIYSWKALANFCHRYEVRKIIYSNADLKAEYEYECCKRLARDILATLSKFGSELSSDQSSVKLDVSGVAKVLELFSEGGNRNEFRLREIQFSWSGRRGLEKISVKRNSDMHFGGDPIFMLERKSESFRKVSRSNYSSSSIGEAKRSRRLSKCFDFRGEHSLDKIIATSQNS</sequence>
<dbReference type="AlphaFoldDB" id="A0A6C0CHU4"/>
<reference evidence="1" key="1">
    <citation type="journal article" date="2020" name="Nature">
        <title>Giant virus diversity and host interactions through global metagenomics.</title>
        <authorList>
            <person name="Schulz F."/>
            <person name="Roux S."/>
            <person name="Paez-Espino D."/>
            <person name="Jungbluth S."/>
            <person name="Walsh D.A."/>
            <person name="Denef V.J."/>
            <person name="McMahon K.D."/>
            <person name="Konstantinidis K.T."/>
            <person name="Eloe-Fadrosh E.A."/>
            <person name="Kyrpides N.C."/>
            <person name="Woyke T."/>
        </authorList>
    </citation>
    <scope>NUCLEOTIDE SEQUENCE</scope>
    <source>
        <strain evidence="1">GVMAG-M-3300021079-18</strain>
    </source>
</reference>